<dbReference type="InParanoid" id="A0A068TTR5"/>
<sequence length="164" mass="17862">MTWRFSSSSHVPRMWFESNNVVRATRARLSSSDSHVPPAALSAVLRDFFLYLAVSASLGLSRSLGCGVPGVWLSSSSSVPRKDHRTSIPRVPCISVVRISCGAFGSPPPPPLWPLSLYMCLRSIAPCPNGLVSSKLLRRLILKLAMQSMHPKSIVATSLLIHRA</sequence>
<evidence type="ECO:0000313" key="1">
    <source>
        <dbReference type="EMBL" id="CDO99359.1"/>
    </source>
</evidence>
<dbReference type="EMBL" id="HG739087">
    <property type="protein sequence ID" value="CDO99359.1"/>
    <property type="molecule type" value="Genomic_DNA"/>
</dbReference>
<dbReference type="Gramene" id="CDO99359">
    <property type="protein sequence ID" value="CDO99359"/>
    <property type="gene ID" value="GSCOC_T00026497001"/>
</dbReference>
<gene>
    <name evidence="1" type="ORF">GSCOC_T00026497001</name>
</gene>
<reference evidence="2" key="1">
    <citation type="journal article" date="2014" name="Science">
        <title>The coffee genome provides insight into the convergent evolution of caffeine biosynthesis.</title>
        <authorList>
            <person name="Denoeud F."/>
            <person name="Carretero-Paulet L."/>
            <person name="Dereeper A."/>
            <person name="Droc G."/>
            <person name="Guyot R."/>
            <person name="Pietrella M."/>
            <person name="Zheng C."/>
            <person name="Alberti A."/>
            <person name="Anthony F."/>
            <person name="Aprea G."/>
            <person name="Aury J.M."/>
            <person name="Bento P."/>
            <person name="Bernard M."/>
            <person name="Bocs S."/>
            <person name="Campa C."/>
            <person name="Cenci A."/>
            <person name="Combes M.C."/>
            <person name="Crouzillat D."/>
            <person name="Da Silva C."/>
            <person name="Daddiego L."/>
            <person name="De Bellis F."/>
            <person name="Dussert S."/>
            <person name="Garsmeur O."/>
            <person name="Gayraud T."/>
            <person name="Guignon V."/>
            <person name="Jahn K."/>
            <person name="Jamilloux V."/>
            <person name="Joet T."/>
            <person name="Labadie K."/>
            <person name="Lan T."/>
            <person name="Leclercq J."/>
            <person name="Lepelley M."/>
            <person name="Leroy T."/>
            <person name="Li L.T."/>
            <person name="Librado P."/>
            <person name="Lopez L."/>
            <person name="Munoz A."/>
            <person name="Noel B."/>
            <person name="Pallavicini A."/>
            <person name="Perrotta G."/>
            <person name="Poncet V."/>
            <person name="Pot D."/>
            <person name="Priyono X."/>
            <person name="Rigoreau M."/>
            <person name="Rouard M."/>
            <person name="Rozas J."/>
            <person name="Tranchant-Dubreuil C."/>
            <person name="VanBuren R."/>
            <person name="Zhang Q."/>
            <person name="Andrade A.C."/>
            <person name="Argout X."/>
            <person name="Bertrand B."/>
            <person name="de Kochko A."/>
            <person name="Graziosi G."/>
            <person name="Henry R.J."/>
            <person name="Jayarama X."/>
            <person name="Ming R."/>
            <person name="Nagai C."/>
            <person name="Rounsley S."/>
            <person name="Sankoff D."/>
            <person name="Giuliano G."/>
            <person name="Albert V.A."/>
            <person name="Wincker P."/>
            <person name="Lashermes P."/>
        </authorList>
    </citation>
    <scope>NUCLEOTIDE SEQUENCE [LARGE SCALE GENOMIC DNA]</scope>
    <source>
        <strain evidence="2">cv. DH200-94</strain>
    </source>
</reference>
<dbReference type="Proteomes" id="UP000295252">
    <property type="component" value="Chromosome V"/>
</dbReference>
<name>A0A068TTR5_COFCA</name>
<dbReference type="AlphaFoldDB" id="A0A068TTR5"/>
<protein>
    <submittedName>
        <fullName evidence="1">Uncharacterized protein</fullName>
    </submittedName>
</protein>
<evidence type="ECO:0000313" key="2">
    <source>
        <dbReference type="Proteomes" id="UP000295252"/>
    </source>
</evidence>
<organism evidence="1 2">
    <name type="scientific">Coffea canephora</name>
    <name type="common">Robusta coffee</name>
    <dbReference type="NCBI Taxonomy" id="49390"/>
    <lineage>
        <taxon>Eukaryota</taxon>
        <taxon>Viridiplantae</taxon>
        <taxon>Streptophyta</taxon>
        <taxon>Embryophyta</taxon>
        <taxon>Tracheophyta</taxon>
        <taxon>Spermatophyta</taxon>
        <taxon>Magnoliopsida</taxon>
        <taxon>eudicotyledons</taxon>
        <taxon>Gunneridae</taxon>
        <taxon>Pentapetalae</taxon>
        <taxon>asterids</taxon>
        <taxon>lamiids</taxon>
        <taxon>Gentianales</taxon>
        <taxon>Rubiaceae</taxon>
        <taxon>Ixoroideae</taxon>
        <taxon>Gardenieae complex</taxon>
        <taxon>Bertiereae - Coffeeae clade</taxon>
        <taxon>Coffeeae</taxon>
        <taxon>Coffea</taxon>
    </lineage>
</organism>
<keyword evidence="2" id="KW-1185">Reference proteome</keyword>
<proteinExistence type="predicted"/>
<accession>A0A068TTR5</accession>